<dbReference type="KEGG" id="sla:SERLADRAFT_469810"/>
<dbReference type="Proteomes" id="UP000008064">
    <property type="component" value="Unassembled WGS sequence"/>
</dbReference>
<reference evidence="3" key="1">
    <citation type="submission" date="2011-04" db="EMBL/GenBank/DDBJ databases">
        <title>Evolution of plant cell wall degrading machinery underlies the functional diversity of forest fungi.</title>
        <authorList>
            <consortium name="US DOE Joint Genome Institute (JGI-PGF)"/>
            <person name="Eastwood D.C."/>
            <person name="Floudas D."/>
            <person name="Binder M."/>
            <person name="Majcherczyk A."/>
            <person name="Schneider P."/>
            <person name="Aerts A."/>
            <person name="Asiegbu F.O."/>
            <person name="Baker S.E."/>
            <person name="Barry K."/>
            <person name="Bendiksby M."/>
            <person name="Blumentritt M."/>
            <person name="Coutinho P.M."/>
            <person name="Cullen D."/>
            <person name="Cullen D."/>
            <person name="Gathman A."/>
            <person name="Goodell B."/>
            <person name="Henrissat B."/>
            <person name="Ihrmark K."/>
            <person name="Kauserud H."/>
            <person name="Kohler A."/>
            <person name="LaButti K."/>
            <person name="Lapidus A."/>
            <person name="Lavin J.L."/>
            <person name="Lee Y.-H."/>
            <person name="Lindquist E."/>
            <person name="Lilly W."/>
            <person name="Lucas S."/>
            <person name="Morin E."/>
            <person name="Murat C."/>
            <person name="Oguiza J.A."/>
            <person name="Park J."/>
            <person name="Pisabarro A.G."/>
            <person name="Riley R."/>
            <person name="Rosling A."/>
            <person name="Salamov A."/>
            <person name="Schmidt O."/>
            <person name="Schmutz J."/>
            <person name="Skrede I."/>
            <person name="Stenlid J."/>
            <person name="Wiebenga A."/>
            <person name="Xie X."/>
            <person name="Kues U."/>
            <person name="Hibbett D.S."/>
            <person name="Hoffmeister D."/>
            <person name="Hogberg N."/>
            <person name="Martin F."/>
            <person name="Grigoriev I.V."/>
            <person name="Watkinson S.C."/>
        </authorList>
    </citation>
    <scope>NUCLEOTIDE SEQUENCE</scope>
    <source>
        <strain evidence="3">S7.9</strain>
    </source>
</reference>
<dbReference type="SUPFAM" id="SSF50685">
    <property type="entry name" value="Barwin-like endoglucanases"/>
    <property type="match status" value="1"/>
</dbReference>
<organism>
    <name type="scientific">Serpula lacrymans var. lacrymans (strain S7.9)</name>
    <name type="common">Dry rot fungus</name>
    <dbReference type="NCBI Taxonomy" id="578457"/>
    <lineage>
        <taxon>Eukaryota</taxon>
        <taxon>Fungi</taxon>
        <taxon>Dikarya</taxon>
        <taxon>Basidiomycota</taxon>
        <taxon>Agaricomycotina</taxon>
        <taxon>Agaricomycetes</taxon>
        <taxon>Agaricomycetidae</taxon>
        <taxon>Boletales</taxon>
        <taxon>Coniophorineae</taxon>
        <taxon>Serpulaceae</taxon>
        <taxon>Serpula</taxon>
    </lineage>
</organism>
<dbReference type="Gene3D" id="2.40.40.10">
    <property type="entry name" value="RlpA-like domain"/>
    <property type="match status" value="1"/>
</dbReference>
<feature type="signal peptide" evidence="2">
    <location>
        <begin position="1"/>
        <end position="20"/>
    </location>
</feature>
<dbReference type="AlphaFoldDB" id="F8NYH7"/>
<dbReference type="PANTHER" id="PTHR31836">
    <property type="match status" value="1"/>
</dbReference>
<evidence type="ECO:0000313" key="3">
    <source>
        <dbReference type="EMBL" id="EGO23648.1"/>
    </source>
</evidence>
<accession>F8NYH7</accession>
<evidence type="ECO:0000256" key="2">
    <source>
        <dbReference type="SAM" id="SignalP"/>
    </source>
</evidence>
<feature type="chain" id="PRO_5003376484" description="RlpA-like protein double-psi beta-barrel domain-containing protein" evidence="2">
    <location>
        <begin position="21"/>
        <end position="135"/>
    </location>
</feature>
<dbReference type="PANTHER" id="PTHR31836:SF25">
    <property type="entry name" value="RLPA-LIKE PROTEIN DOUBLE-PSI BETA-BARREL DOMAIN-CONTAINING PROTEIN"/>
    <property type="match status" value="1"/>
</dbReference>
<name>F8NYH7_SERL9</name>
<dbReference type="CDD" id="cd22191">
    <property type="entry name" value="DPBB_RlpA_EXP_N-like"/>
    <property type="match status" value="1"/>
</dbReference>
<evidence type="ECO:0000256" key="1">
    <source>
        <dbReference type="ARBA" id="ARBA00022729"/>
    </source>
</evidence>
<evidence type="ECO:0008006" key="4">
    <source>
        <dbReference type="Google" id="ProtNLM"/>
    </source>
</evidence>
<protein>
    <recommendedName>
        <fullName evidence="4">RlpA-like protein double-psi beta-barrel domain-containing protein</fullName>
    </recommendedName>
</protein>
<proteinExistence type="predicted"/>
<gene>
    <name evidence="3" type="ORF">SERLADRAFT_469810</name>
</gene>
<dbReference type="OrthoDB" id="406505at2759"/>
<sequence>MYSFALFFITLCMSLVATFAAPIDVNSTLEKRITHWGRGTWFNVGLGACGEYNVNSDPIVAISSDIYGSGGNCGQWVHVTNTATGQSAYGMTRDECPSCAAGSLDMSPGLFEQIGDLNTGVLSISWNFMNKDWSP</sequence>
<keyword evidence="1 2" id="KW-0732">Signal</keyword>
<dbReference type="GeneID" id="18819664"/>
<dbReference type="HOGENOM" id="CLU_047639_6_0_1"/>
<dbReference type="EMBL" id="GL945435">
    <property type="protein sequence ID" value="EGO23648.1"/>
    <property type="molecule type" value="Genomic_DNA"/>
</dbReference>
<dbReference type="RefSeq" id="XP_007319410.1">
    <property type="nucleotide sequence ID" value="XM_007319348.1"/>
</dbReference>
<dbReference type="InterPro" id="IPR036908">
    <property type="entry name" value="RlpA-like_sf"/>
</dbReference>
<dbReference type="InterPro" id="IPR051477">
    <property type="entry name" value="Expansin_CellWall"/>
</dbReference>